<organism evidence="2 3">
    <name type="scientific">Gigaspora margarita</name>
    <dbReference type="NCBI Taxonomy" id="4874"/>
    <lineage>
        <taxon>Eukaryota</taxon>
        <taxon>Fungi</taxon>
        <taxon>Fungi incertae sedis</taxon>
        <taxon>Mucoromycota</taxon>
        <taxon>Glomeromycotina</taxon>
        <taxon>Glomeromycetes</taxon>
        <taxon>Diversisporales</taxon>
        <taxon>Gigasporaceae</taxon>
        <taxon>Gigaspora</taxon>
    </lineage>
</organism>
<keyword evidence="3" id="KW-1185">Reference proteome</keyword>
<evidence type="ECO:0000313" key="3">
    <source>
        <dbReference type="Proteomes" id="UP000789901"/>
    </source>
</evidence>
<evidence type="ECO:0000313" key="2">
    <source>
        <dbReference type="EMBL" id="CAG8745449.1"/>
    </source>
</evidence>
<feature type="compositionally biased region" description="Polar residues" evidence="1">
    <location>
        <begin position="95"/>
        <end position="113"/>
    </location>
</feature>
<dbReference type="EMBL" id="CAJVQB010011130">
    <property type="protein sequence ID" value="CAG8745449.1"/>
    <property type="molecule type" value="Genomic_DNA"/>
</dbReference>
<accession>A0ABN7V9R1</accession>
<feature type="region of interest" description="Disordered" evidence="1">
    <location>
        <begin position="95"/>
        <end position="121"/>
    </location>
</feature>
<name>A0ABN7V9R1_GIGMA</name>
<comment type="caution">
    <text evidence="2">The sequence shown here is derived from an EMBL/GenBank/DDBJ whole genome shotgun (WGS) entry which is preliminary data.</text>
</comment>
<dbReference type="Proteomes" id="UP000789901">
    <property type="component" value="Unassembled WGS sequence"/>
</dbReference>
<gene>
    <name evidence="2" type="ORF">GMARGA_LOCUS15822</name>
</gene>
<proteinExistence type="predicted"/>
<feature type="non-terminal residue" evidence="2">
    <location>
        <position position="121"/>
    </location>
</feature>
<sequence>MKLGKWIEDNNCQDWSFGLRFAIYAMNNSICRAYNKKPYELVFGGTSHGHSAALDYLFETSIFFEDEISGLENIQESVDDLNDLIDNTIPITATESSSLNQDSNIETQSNLVNDNHENQDA</sequence>
<reference evidence="2 3" key="1">
    <citation type="submission" date="2021-06" db="EMBL/GenBank/DDBJ databases">
        <authorList>
            <person name="Kallberg Y."/>
            <person name="Tangrot J."/>
            <person name="Rosling A."/>
        </authorList>
    </citation>
    <scope>NUCLEOTIDE SEQUENCE [LARGE SCALE GENOMIC DNA]</scope>
    <source>
        <strain evidence="2 3">120-4 pot B 10/14</strain>
    </source>
</reference>
<protein>
    <submittedName>
        <fullName evidence="2">8414_t:CDS:1</fullName>
    </submittedName>
</protein>
<evidence type="ECO:0000256" key="1">
    <source>
        <dbReference type="SAM" id="MobiDB-lite"/>
    </source>
</evidence>